<comment type="catalytic activity">
    <reaction evidence="4">
        <text>S-methyl-5'-thioadenosine + phosphate = 5-(methylsulfanyl)-alpha-D-ribose 1-phosphate + adenine</text>
        <dbReference type="Rhea" id="RHEA:11852"/>
        <dbReference type="ChEBI" id="CHEBI:16708"/>
        <dbReference type="ChEBI" id="CHEBI:17509"/>
        <dbReference type="ChEBI" id="CHEBI:43474"/>
        <dbReference type="ChEBI" id="CHEBI:58533"/>
        <dbReference type="EC" id="2.4.2.28"/>
    </reaction>
</comment>
<evidence type="ECO:0000256" key="1">
    <source>
        <dbReference type="ARBA" id="ARBA00022676"/>
    </source>
</evidence>
<dbReference type="InterPro" id="IPR010044">
    <property type="entry name" value="MTAP"/>
</dbReference>
<protein>
    <recommendedName>
        <fullName evidence="4">S-methyl-5'-thioadenosine phosphorylase</fullName>
        <ecNumber evidence="4">2.4.2.28</ecNumber>
    </recommendedName>
    <alternativeName>
        <fullName evidence="4">5'-methylthioadenosine phosphorylase</fullName>
        <shortName evidence="4">MTA phosphorylase</shortName>
        <shortName evidence="4">MTAP</shortName>
        <shortName evidence="4">MTAPase</shortName>
    </alternativeName>
</protein>
<comment type="function">
    <text evidence="4">Catalyzes the reversible phosphorylation of S-methyl-5'-thioadenosine (MTA) to adenine and 5-methylthioribose-1-phosphate. Involved in the breakdown of MTA, a major by-product of polyamine biosynthesis. Responsible for the first step in the methionine salvage pathway after MTA has been generated from S-adenosylmethionine. Has broad substrate specificity with 6-aminopurine nucleosides as preferred substrates.</text>
</comment>
<comment type="caution">
    <text evidence="6">The sequence shown here is derived from an EMBL/GenBank/DDBJ whole genome shotgun (WGS) entry which is preliminary data.</text>
</comment>
<keyword evidence="1 4" id="KW-0328">Glycosyltransferase</keyword>
<dbReference type="CDD" id="cd09010">
    <property type="entry name" value="MTAP_SsMTAPII_like_MTIP"/>
    <property type="match status" value="1"/>
</dbReference>
<feature type="binding site" evidence="4">
    <location>
        <position position="208"/>
    </location>
    <ligand>
        <name>substrate</name>
    </ligand>
</feature>
<dbReference type="GO" id="GO:0005634">
    <property type="term" value="C:nucleus"/>
    <property type="evidence" value="ECO:0007669"/>
    <property type="project" value="UniProtKB-SubCell"/>
</dbReference>
<dbReference type="GO" id="GO:0017061">
    <property type="term" value="F:S-methyl-5-thioadenosine phosphorylase activity"/>
    <property type="evidence" value="ECO:0007669"/>
    <property type="project" value="UniProtKB-UniRule"/>
</dbReference>
<comment type="subunit">
    <text evidence="4">Homotrimer.</text>
</comment>
<feature type="site" description="Important for substrate specificity" evidence="4">
    <location>
        <position position="245"/>
    </location>
</feature>
<evidence type="ECO:0000313" key="6">
    <source>
        <dbReference type="EMBL" id="CAD2188832.1"/>
    </source>
</evidence>
<dbReference type="EC" id="2.4.2.28" evidence="4"/>
<dbReference type="PANTHER" id="PTHR42679:SF2">
    <property type="entry name" value="S-METHYL-5'-THIOADENOSINE PHOSPHORYLASE"/>
    <property type="match status" value="1"/>
</dbReference>
<proteinExistence type="inferred from homology"/>
<dbReference type="InterPro" id="IPR018099">
    <property type="entry name" value="Purine_phosphorylase-2_CS"/>
</dbReference>
<dbReference type="OrthoDB" id="431409at2759"/>
<feature type="binding site" evidence="4">
    <location>
        <position position="28"/>
    </location>
    <ligand>
        <name>phosphate</name>
        <dbReference type="ChEBI" id="CHEBI:43474"/>
    </ligand>
</feature>
<feature type="site" description="Important for substrate specificity" evidence="4">
    <location>
        <position position="190"/>
    </location>
</feature>
<dbReference type="GO" id="GO:0005829">
    <property type="term" value="C:cytosol"/>
    <property type="evidence" value="ECO:0007669"/>
    <property type="project" value="TreeGrafter"/>
</dbReference>
<evidence type="ECO:0000256" key="2">
    <source>
        <dbReference type="ARBA" id="ARBA00022679"/>
    </source>
</evidence>
<keyword evidence="4" id="KW-0539">Nucleus</keyword>
<comment type="subcellular location">
    <subcellularLocation>
        <location evidence="4">Cytoplasm</location>
    </subcellularLocation>
    <subcellularLocation>
        <location evidence="4">Nucleus</location>
    </subcellularLocation>
</comment>
<evidence type="ECO:0000313" key="7">
    <source>
        <dbReference type="Proteomes" id="UP000580250"/>
    </source>
</evidence>
<dbReference type="PANTHER" id="PTHR42679">
    <property type="entry name" value="S-METHYL-5'-THIOADENOSINE PHOSPHORYLASE"/>
    <property type="match status" value="1"/>
</dbReference>
<feature type="binding site" evidence="4">
    <location>
        <begin position="105"/>
        <end position="106"/>
    </location>
    <ligand>
        <name>phosphate</name>
        <dbReference type="ChEBI" id="CHEBI:43474"/>
    </ligand>
</feature>
<dbReference type="UniPathway" id="UPA00904">
    <property type="reaction ID" value="UER00873"/>
</dbReference>
<keyword evidence="2 4" id="KW-0808">Transferase</keyword>
<dbReference type="Gene3D" id="3.40.50.1580">
    <property type="entry name" value="Nucleoside phosphorylase domain"/>
    <property type="match status" value="1"/>
</dbReference>
<dbReference type="PROSITE" id="PS01240">
    <property type="entry name" value="PNP_MTAP_2"/>
    <property type="match status" value="1"/>
</dbReference>
<sequence length="304" mass="33828">MRPIENKRQFIPPDFSIFKLKVGIIGGTGFIKDSDIMTETKEINIATTPFGNPSDILLEGNINGVSCVILSRHGRSHYISPTNVNYRANIWALKKAGVSVIIAVTACGSLREELAPGHFAVLDSFIDRTTKRSQTFYDGLPGHPEGICHIPMYPTFNEKMRQILISSLSKTKLNYQTKGTLVCVEGPRFSTRAESEVFRQWKADLIGMTLCPEVVLAKELGIPYASLAAVTDYDCWKDSEEGVNIDLVAEIMKKNSENLKEILFNAIIDIGGRKEELLKEINETKELAIKSVMDGGCKLDFEHI</sequence>
<feature type="domain" description="Nucleoside phosphorylase" evidence="5">
    <location>
        <begin position="21"/>
        <end position="265"/>
    </location>
</feature>
<dbReference type="Proteomes" id="UP000580250">
    <property type="component" value="Unassembled WGS sequence"/>
</dbReference>
<dbReference type="NCBIfam" id="TIGR01694">
    <property type="entry name" value="MTAP"/>
    <property type="match status" value="1"/>
</dbReference>
<name>A0A6V7WPD1_MELEN</name>
<dbReference type="HAMAP" id="MF_01963">
    <property type="entry name" value="MTAP"/>
    <property type="match status" value="1"/>
</dbReference>
<comment type="similarity">
    <text evidence="4">Belongs to the PNP/MTAP phosphorylase family. MTAP subfamily.</text>
</comment>
<dbReference type="InterPro" id="IPR035994">
    <property type="entry name" value="Nucleoside_phosphorylase_sf"/>
</dbReference>
<dbReference type="EMBL" id="CAJEWN010000715">
    <property type="protein sequence ID" value="CAD2188832.1"/>
    <property type="molecule type" value="Genomic_DNA"/>
</dbReference>
<dbReference type="GO" id="GO:0006166">
    <property type="term" value="P:purine ribonucleoside salvage"/>
    <property type="evidence" value="ECO:0007669"/>
    <property type="project" value="UniProtKB-KW"/>
</dbReference>
<accession>A0A6V7WPD1</accession>
<keyword evidence="4" id="KW-0963">Cytoplasm</keyword>
<keyword evidence="3 4" id="KW-0660">Purine salvage</keyword>
<dbReference type="Pfam" id="PF01048">
    <property type="entry name" value="PNP_UDP_1"/>
    <property type="match status" value="1"/>
</dbReference>
<dbReference type="SUPFAM" id="SSF53167">
    <property type="entry name" value="Purine and uridine phosphorylases"/>
    <property type="match status" value="1"/>
</dbReference>
<evidence type="ECO:0000256" key="3">
    <source>
        <dbReference type="ARBA" id="ARBA00022726"/>
    </source>
</evidence>
<comment type="pathway">
    <text evidence="4">Amino-acid biosynthesis; L-methionine biosynthesis via salvage pathway; S-methyl-5-thio-alpha-D-ribose 1-phosphate from S-methyl-5'-thioadenosine (phosphorylase route): step 1/1.</text>
</comment>
<dbReference type="AlphaFoldDB" id="A0A6V7WPD1"/>
<feature type="binding site" evidence="4">
    <location>
        <position position="209"/>
    </location>
    <ligand>
        <name>phosphate</name>
        <dbReference type="ChEBI" id="CHEBI:43474"/>
    </ligand>
</feature>
<dbReference type="InterPro" id="IPR000845">
    <property type="entry name" value="Nucleoside_phosphorylase_d"/>
</dbReference>
<gene>
    <name evidence="6" type="ORF">MENT_LOCUS41506</name>
</gene>
<evidence type="ECO:0000259" key="5">
    <source>
        <dbReference type="Pfam" id="PF01048"/>
    </source>
</evidence>
<reference evidence="6 7" key="1">
    <citation type="submission" date="2020-08" db="EMBL/GenBank/DDBJ databases">
        <authorList>
            <person name="Koutsovoulos G."/>
            <person name="Danchin GJ E."/>
        </authorList>
    </citation>
    <scope>NUCLEOTIDE SEQUENCE [LARGE SCALE GENOMIC DNA]</scope>
</reference>
<organism evidence="6 7">
    <name type="scientific">Meloidogyne enterolobii</name>
    <name type="common">Root-knot nematode worm</name>
    <name type="synonym">Meloidogyne mayaguensis</name>
    <dbReference type="NCBI Taxonomy" id="390850"/>
    <lineage>
        <taxon>Eukaryota</taxon>
        <taxon>Metazoa</taxon>
        <taxon>Ecdysozoa</taxon>
        <taxon>Nematoda</taxon>
        <taxon>Chromadorea</taxon>
        <taxon>Rhabditida</taxon>
        <taxon>Tylenchina</taxon>
        <taxon>Tylenchomorpha</taxon>
        <taxon>Tylenchoidea</taxon>
        <taxon>Meloidogynidae</taxon>
        <taxon>Meloidogyninae</taxon>
        <taxon>Meloidogyne</taxon>
    </lineage>
</organism>
<feature type="binding site" evidence="4">
    <location>
        <begin position="232"/>
        <end position="234"/>
    </location>
    <ligand>
        <name>substrate</name>
    </ligand>
</feature>
<dbReference type="GO" id="GO:0019509">
    <property type="term" value="P:L-methionine salvage from methylthioadenosine"/>
    <property type="evidence" value="ECO:0007669"/>
    <property type="project" value="UniProtKB-UniRule"/>
</dbReference>
<evidence type="ECO:0000256" key="4">
    <source>
        <dbReference type="HAMAP-Rule" id="MF_03155"/>
    </source>
</evidence>
<feature type="binding site" evidence="4">
    <location>
        <begin position="72"/>
        <end position="73"/>
    </location>
    <ligand>
        <name>phosphate</name>
        <dbReference type="ChEBI" id="CHEBI:43474"/>
    </ligand>
</feature>